<proteinExistence type="predicted"/>
<evidence type="ECO:0000313" key="1">
    <source>
        <dbReference type="EMBL" id="KMW66595.1"/>
    </source>
</evidence>
<organism evidence="1">
    <name type="scientific">Ajellomyces dermatitidis (strain ATCC 18188 / CBS 674.68)</name>
    <name type="common">Blastomyces dermatitidis</name>
    <dbReference type="NCBI Taxonomy" id="653446"/>
    <lineage>
        <taxon>Eukaryota</taxon>
        <taxon>Fungi</taxon>
        <taxon>Dikarya</taxon>
        <taxon>Ascomycota</taxon>
        <taxon>Pezizomycotina</taxon>
        <taxon>Eurotiomycetes</taxon>
        <taxon>Eurotiomycetidae</taxon>
        <taxon>Onygenales</taxon>
        <taxon>Ajellomycetaceae</taxon>
        <taxon>Blastomyces</taxon>
    </lineage>
</organism>
<gene>
    <name evidence="1" type="ORF">BDDG_11603</name>
</gene>
<sequence length="99" mass="11325">MAGMEWDMVDPIEAKIIVFSGDSTGIWSFWLSLVFLEKLGCIILTPSGEVQRCQAKFALKVTRFYLSGLILLRHLRYRLPSSESLLNREFESYGTTCSR</sequence>
<reference evidence="1" key="1">
    <citation type="submission" date="2010-03" db="EMBL/GenBank/DDBJ databases">
        <title>Annotation of Blastomyces dermatitidis strain ATCC 18188.</title>
        <authorList>
            <consortium name="The Broad Institute Genome Sequencing Platform"/>
            <consortium name="Broad Institute Genome Sequencing Center for Infectious Disease."/>
            <person name="Cuomo C."/>
            <person name="Klein B."/>
            <person name="Sullivan T."/>
            <person name="Heitman J."/>
            <person name="Young S."/>
            <person name="Zeng Q."/>
            <person name="Gargeya S."/>
            <person name="Alvarado L."/>
            <person name="Berlin A.M."/>
            <person name="Chapman S.B."/>
            <person name="Chen Z."/>
            <person name="Freedman E."/>
            <person name="Gellesch M."/>
            <person name="Goldberg J."/>
            <person name="Griggs A."/>
            <person name="Gujja S."/>
            <person name="Heilman E."/>
            <person name="Heiman D."/>
            <person name="Howarth C."/>
            <person name="Mehta T."/>
            <person name="Neiman D."/>
            <person name="Pearson M."/>
            <person name="Roberts A."/>
            <person name="Saif S."/>
            <person name="Shea T."/>
            <person name="Shenoy N."/>
            <person name="Sisk P."/>
            <person name="Stolte C."/>
            <person name="Sykes S."/>
            <person name="White J."/>
            <person name="Yandava C."/>
            <person name="Haas B."/>
            <person name="Nusbaum C."/>
            <person name="Birren B."/>
        </authorList>
    </citation>
    <scope>NUCLEOTIDE SEQUENCE</scope>
    <source>
        <strain evidence="1">ATCC 18188</strain>
    </source>
</reference>
<dbReference type="Proteomes" id="UP000007802">
    <property type="component" value="Unassembled WGS sequence"/>
</dbReference>
<name>A0A0J9EMZ4_AJEDA</name>
<dbReference type="AlphaFoldDB" id="A0A0J9EMZ4"/>
<dbReference type="EMBL" id="GG749408">
    <property type="protein sequence ID" value="KMW66595.1"/>
    <property type="molecule type" value="Genomic_DNA"/>
</dbReference>
<accession>A0A0J9EMZ4</accession>
<protein>
    <submittedName>
        <fullName evidence="1">Uncharacterized protein</fullName>
    </submittedName>
</protein>